<dbReference type="Gene3D" id="1.10.150.130">
    <property type="match status" value="1"/>
</dbReference>
<dbReference type="InterPro" id="IPR010998">
    <property type="entry name" value="Integrase_recombinase_N"/>
</dbReference>
<dbReference type="Pfam" id="PF13495">
    <property type="entry name" value="Phage_int_SAM_4"/>
    <property type="match status" value="1"/>
</dbReference>
<keyword evidence="4" id="KW-1185">Reference proteome</keyword>
<dbReference type="GO" id="GO:0015074">
    <property type="term" value="P:DNA integration"/>
    <property type="evidence" value="ECO:0007669"/>
    <property type="project" value="InterPro"/>
</dbReference>
<organism evidence="3 4">
    <name type="scientific">Tichowtungia aerotolerans</name>
    <dbReference type="NCBI Taxonomy" id="2697043"/>
    <lineage>
        <taxon>Bacteria</taxon>
        <taxon>Pseudomonadati</taxon>
        <taxon>Kiritimatiellota</taxon>
        <taxon>Tichowtungiia</taxon>
        <taxon>Tichowtungiales</taxon>
        <taxon>Tichowtungiaceae</taxon>
        <taxon>Tichowtungia</taxon>
    </lineage>
</organism>
<evidence type="ECO:0000313" key="3">
    <source>
        <dbReference type="EMBL" id="QHI70890.1"/>
    </source>
</evidence>
<evidence type="ECO:0000256" key="1">
    <source>
        <dbReference type="ARBA" id="ARBA00023125"/>
    </source>
</evidence>
<evidence type="ECO:0000259" key="2">
    <source>
        <dbReference type="Pfam" id="PF13495"/>
    </source>
</evidence>
<dbReference type="EMBL" id="CP047593">
    <property type="protein sequence ID" value="QHI70890.1"/>
    <property type="molecule type" value="Genomic_DNA"/>
</dbReference>
<proteinExistence type="predicted"/>
<accession>A0A6P1M8G0</accession>
<dbReference type="Proteomes" id="UP000464954">
    <property type="component" value="Chromosome"/>
</dbReference>
<dbReference type="KEGG" id="taer:GT409_05915"/>
<reference evidence="3 4" key="1">
    <citation type="submission" date="2020-01" db="EMBL/GenBank/DDBJ databases">
        <title>Ponticoccus aerotolerans gen. nov., sp. nov., an anaerobic bacterium and proposal of Ponticoccusceae fam. nov., Ponticoccusles ord. nov. and Ponticoccuse classis nov. in the phylum Kiritimatiellaeota.</title>
        <authorList>
            <person name="Zhou L.Y."/>
            <person name="Du Z.J."/>
        </authorList>
    </citation>
    <scope>NUCLEOTIDE SEQUENCE [LARGE SCALE GENOMIC DNA]</scope>
    <source>
        <strain evidence="3 4">S-5007</strain>
    </source>
</reference>
<dbReference type="GO" id="GO:0003677">
    <property type="term" value="F:DNA binding"/>
    <property type="evidence" value="ECO:0007669"/>
    <property type="project" value="UniProtKB-KW"/>
</dbReference>
<dbReference type="AlphaFoldDB" id="A0A6P1M8G0"/>
<evidence type="ECO:0000313" key="4">
    <source>
        <dbReference type="Proteomes" id="UP000464954"/>
    </source>
</evidence>
<name>A0A6P1M8G0_9BACT</name>
<sequence>MRYYHYTYRTEQVYCGWIRRLLKFTASKSTRVNLALTENRADNTDRGKSV</sequence>
<dbReference type="InterPro" id="IPR004107">
    <property type="entry name" value="Integrase_SAM-like_N"/>
</dbReference>
<feature type="domain" description="Integrase SAM-like N-terminal" evidence="2">
    <location>
        <begin position="1"/>
        <end position="29"/>
    </location>
</feature>
<keyword evidence="1" id="KW-0238">DNA-binding</keyword>
<gene>
    <name evidence="3" type="ORF">GT409_05915</name>
</gene>
<protein>
    <recommendedName>
        <fullName evidence="2">Integrase SAM-like N-terminal domain-containing protein</fullName>
    </recommendedName>
</protein>